<comment type="cofactor">
    <cofactor evidence="6">
        <name>Mg(2+)</name>
        <dbReference type="ChEBI" id="CHEBI:18420"/>
    </cofactor>
    <cofactor evidence="6">
        <name>Mn(2+)</name>
        <dbReference type="ChEBI" id="CHEBI:29035"/>
    </cofactor>
    <text evidence="6">Probably binds two magnesium or manganese ions per subunit.</text>
</comment>
<dbReference type="PROSITE" id="PS51435">
    <property type="entry name" value="AP_NUCLEASE_F1_4"/>
    <property type="match status" value="1"/>
</dbReference>
<dbReference type="PANTHER" id="PTHR43250">
    <property type="entry name" value="EXODEOXYRIBONUCLEASE III"/>
    <property type="match status" value="1"/>
</dbReference>
<comment type="caution">
    <text evidence="9">The sequence shown here is derived from an EMBL/GenBank/DDBJ whole genome shotgun (WGS) entry which is preliminary data.</text>
</comment>
<feature type="binding site" evidence="6">
    <location>
        <position position="257"/>
    </location>
    <ligand>
        <name>Mg(2+)</name>
        <dbReference type="ChEBI" id="CHEBI:18420"/>
        <label>1</label>
    </ligand>
</feature>
<dbReference type="AlphaFoldDB" id="A0A4R0HHU9"/>
<feature type="site" description="Transition state stabilizer" evidence="7">
    <location>
        <position position="158"/>
    </location>
</feature>
<gene>
    <name evidence="9" type="primary">xth</name>
    <name evidence="9" type="ORF">E0H45_15055</name>
</gene>
<feature type="binding site" evidence="6">
    <location>
        <position position="8"/>
    </location>
    <ligand>
        <name>Mg(2+)</name>
        <dbReference type="ChEBI" id="CHEBI:18420"/>
        <label>1</label>
    </ligand>
</feature>
<organism evidence="9 10">
    <name type="scientific">Kribbella soli</name>
    <dbReference type="NCBI Taxonomy" id="1124743"/>
    <lineage>
        <taxon>Bacteria</taxon>
        <taxon>Bacillati</taxon>
        <taxon>Actinomycetota</taxon>
        <taxon>Actinomycetes</taxon>
        <taxon>Propionibacteriales</taxon>
        <taxon>Kribbellaceae</taxon>
        <taxon>Kribbella</taxon>
    </lineage>
</organism>
<feature type="binding site" evidence="6">
    <location>
        <position position="36"/>
    </location>
    <ligand>
        <name>Mg(2+)</name>
        <dbReference type="ChEBI" id="CHEBI:18420"/>
        <label>1</label>
    </ligand>
</feature>
<dbReference type="InterPro" id="IPR005135">
    <property type="entry name" value="Endo/exonuclease/phosphatase"/>
</dbReference>
<feature type="binding site" evidence="6">
    <location>
        <position position="156"/>
    </location>
    <ligand>
        <name>Mg(2+)</name>
        <dbReference type="ChEBI" id="CHEBI:18420"/>
        <label>1</label>
    </ligand>
</feature>
<evidence type="ECO:0000256" key="6">
    <source>
        <dbReference type="PIRSR" id="PIRSR604808-2"/>
    </source>
</evidence>
<reference evidence="9 10" key="1">
    <citation type="submission" date="2019-02" db="EMBL/GenBank/DDBJ databases">
        <title>Kribbella capetownensis sp. nov. and Kribbella speibonae sp. nov., isolated from soil.</title>
        <authorList>
            <person name="Curtis S.M."/>
            <person name="Norton I."/>
            <person name="Everest G.J."/>
            <person name="Meyers P.R."/>
        </authorList>
    </citation>
    <scope>NUCLEOTIDE SEQUENCE [LARGE SCALE GENOMIC DNA]</scope>
    <source>
        <strain evidence="9 10">KCTC 29219</strain>
    </source>
</reference>
<evidence type="ECO:0000256" key="1">
    <source>
        <dbReference type="ARBA" id="ARBA00007092"/>
    </source>
</evidence>
<feature type="active site" evidence="5">
    <location>
        <position position="115"/>
    </location>
</feature>
<keyword evidence="4 6" id="KW-0460">Magnesium</keyword>
<dbReference type="GO" id="GO:0046872">
    <property type="term" value="F:metal ion binding"/>
    <property type="evidence" value="ECO:0007669"/>
    <property type="project" value="UniProtKB-KW"/>
</dbReference>
<dbReference type="InterPro" id="IPR037493">
    <property type="entry name" value="ExoIII-like"/>
</dbReference>
<feature type="binding site" evidence="6">
    <location>
        <position position="258"/>
    </location>
    <ligand>
        <name>Mg(2+)</name>
        <dbReference type="ChEBI" id="CHEBI:18420"/>
        <label>1</label>
    </ligand>
</feature>
<keyword evidence="2 6" id="KW-0479">Metal-binding</keyword>
<feature type="site" description="Important for catalytic activity" evidence="7">
    <location>
        <position position="228"/>
    </location>
</feature>
<feature type="site" description="Interaction with DNA substrate" evidence="7">
    <location>
        <position position="258"/>
    </location>
</feature>
<feature type="active site" description="Proton donor/acceptor" evidence="5">
    <location>
        <position position="156"/>
    </location>
</feature>
<evidence type="ECO:0000256" key="7">
    <source>
        <dbReference type="PIRSR" id="PIRSR604808-3"/>
    </source>
</evidence>
<keyword evidence="6" id="KW-0464">Manganese</keyword>
<dbReference type="InterPro" id="IPR036691">
    <property type="entry name" value="Endo/exonu/phosph_ase_sf"/>
</dbReference>
<dbReference type="NCBIfam" id="TIGR00633">
    <property type="entry name" value="xth"/>
    <property type="match status" value="1"/>
</dbReference>
<evidence type="ECO:0000256" key="2">
    <source>
        <dbReference type="ARBA" id="ARBA00022723"/>
    </source>
</evidence>
<feature type="binding site" evidence="6">
    <location>
        <position position="158"/>
    </location>
    <ligand>
        <name>Mg(2+)</name>
        <dbReference type="ChEBI" id="CHEBI:18420"/>
        <label>1</label>
    </ligand>
</feature>
<name>A0A4R0HHU9_9ACTN</name>
<dbReference type="RefSeq" id="WP_131337962.1">
    <property type="nucleotide sequence ID" value="NZ_SJJZ01000002.1"/>
</dbReference>
<evidence type="ECO:0000256" key="5">
    <source>
        <dbReference type="PIRSR" id="PIRSR604808-1"/>
    </source>
</evidence>
<accession>A0A4R0HHU9</accession>
<proteinExistence type="inferred from homology"/>
<feature type="domain" description="Endonuclease/exonuclease/phosphatase" evidence="8">
    <location>
        <begin position="5"/>
        <end position="258"/>
    </location>
</feature>
<dbReference type="InterPro" id="IPR004808">
    <property type="entry name" value="AP_endonuc_1"/>
</dbReference>
<evidence type="ECO:0000256" key="4">
    <source>
        <dbReference type="ARBA" id="ARBA00022842"/>
    </source>
</evidence>
<dbReference type="SUPFAM" id="SSF56219">
    <property type="entry name" value="DNase I-like"/>
    <property type="match status" value="1"/>
</dbReference>
<evidence type="ECO:0000256" key="3">
    <source>
        <dbReference type="ARBA" id="ARBA00022801"/>
    </source>
</evidence>
<dbReference type="GO" id="GO:0008311">
    <property type="term" value="F:double-stranded DNA 3'-5' DNA exonuclease activity"/>
    <property type="evidence" value="ECO:0007669"/>
    <property type="project" value="UniProtKB-EC"/>
</dbReference>
<dbReference type="Pfam" id="PF03372">
    <property type="entry name" value="Exo_endo_phos"/>
    <property type="match status" value="1"/>
</dbReference>
<dbReference type="Proteomes" id="UP000292346">
    <property type="component" value="Unassembled WGS sequence"/>
</dbReference>
<evidence type="ECO:0000313" key="10">
    <source>
        <dbReference type="Proteomes" id="UP000292346"/>
    </source>
</evidence>
<protein>
    <submittedName>
        <fullName evidence="9">Exodeoxyribonuclease III</fullName>
        <ecNumber evidence="9">3.1.11.2</ecNumber>
    </submittedName>
</protein>
<comment type="similarity">
    <text evidence="1">Belongs to the DNA repair enzymes AP/ExoA family.</text>
</comment>
<evidence type="ECO:0000259" key="8">
    <source>
        <dbReference type="Pfam" id="PF03372"/>
    </source>
</evidence>
<sequence length="267" mass="29821">MLTVATVNVNGIRAAFRRGMTPWLESTDPDLLLMQEVRASDDVLRELLGGDWNIAHAEPAIDGHKGRAGVAVASRRPIKDERGEIGPERFAGTGRWVEADVVLDDGTTLTAVSTYVFTGEFETPPRQEEKYAFLDAITARLAELRADGRHVLMCGDLNIAHREEDLKAWKANRKKSGFLPEERAWLDRLFEAGWVDLGRRFGGDGPGPYSWWSWRGKAFDNDAGWRIDYQIASPELAAAATDCVIHRAPTYAERWSDHAPVVATYKI</sequence>
<dbReference type="OrthoDB" id="9803914at2"/>
<dbReference type="NCBIfam" id="TIGR00195">
    <property type="entry name" value="exoDNase_III"/>
    <property type="match status" value="1"/>
</dbReference>
<evidence type="ECO:0000313" key="9">
    <source>
        <dbReference type="EMBL" id="TCC07319.1"/>
    </source>
</evidence>
<dbReference type="Gene3D" id="3.60.10.10">
    <property type="entry name" value="Endonuclease/exonuclease/phosphatase"/>
    <property type="match status" value="1"/>
</dbReference>
<dbReference type="EC" id="3.1.11.2" evidence="9"/>
<feature type="active site" description="Proton acceptor" evidence="5">
    <location>
        <position position="258"/>
    </location>
</feature>
<dbReference type="EMBL" id="SJJZ01000002">
    <property type="protein sequence ID" value="TCC07319.1"/>
    <property type="molecule type" value="Genomic_DNA"/>
</dbReference>
<dbReference type="PANTHER" id="PTHR43250:SF2">
    <property type="entry name" value="EXODEOXYRIBONUCLEASE III"/>
    <property type="match status" value="1"/>
</dbReference>
<keyword evidence="10" id="KW-1185">Reference proteome</keyword>
<dbReference type="GO" id="GO:0006281">
    <property type="term" value="P:DNA repair"/>
    <property type="evidence" value="ECO:0007669"/>
    <property type="project" value="InterPro"/>
</dbReference>
<keyword evidence="3 9" id="KW-0378">Hydrolase</keyword>